<keyword evidence="5" id="KW-1185">Reference proteome</keyword>
<keyword evidence="3" id="KW-0812">Transmembrane</keyword>
<dbReference type="PROSITE" id="PS00409">
    <property type="entry name" value="PROKAR_NTER_METHYL"/>
    <property type="match status" value="1"/>
</dbReference>
<organism evidence="4 5">
    <name type="scientific">Deinococcus roseus</name>
    <dbReference type="NCBI Taxonomy" id="392414"/>
    <lineage>
        <taxon>Bacteria</taxon>
        <taxon>Thermotogati</taxon>
        <taxon>Deinococcota</taxon>
        <taxon>Deinococci</taxon>
        <taxon>Deinococcales</taxon>
        <taxon>Deinococcaceae</taxon>
        <taxon>Deinococcus</taxon>
    </lineage>
</organism>
<keyword evidence="3" id="KW-1133">Transmembrane helix</keyword>
<comment type="subcellular location">
    <subcellularLocation>
        <location evidence="1">Cell outer membrane</location>
    </subcellularLocation>
</comment>
<feature type="transmembrane region" description="Helical" evidence="3">
    <location>
        <begin position="21"/>
        <end position="43"/>
    </location>
</feature>
<protein>
    <recommendedName>
        <fullName evidence="6">Prepilin-type N-terminal cleavage/methylation domain-containing protein</fullName>
    </recommendedName>
</protein>
<accession>A0ABQ2DHU0</accession>
<comment type="caution">
    <text evidence="4">The sequence shown here is derived from an EMBL/GenBank/DDBJ whole genome shotgun (WGS) entry which is preliminary data.</text>
</comment>
<reference evidence="5" key="1">
    <citation type="journal article" date="2019" name="Int. J. Syst. Evol. Microbiol.">
        <title>The Global Catalogue of Microorganisms (GCM) 10K type strain sequencing project: providing services to taxonomists for standard genome sequencing and annotation.</title>
        <authorList>
            <consortium name="The Broad Institute Genomics Platform"/>
            <consortium name="The Broad Institute Genome Sequencing Center for Infectious Disease"/>
            <person name="Wu L."/>
            <person name="Ma J."/>
        </authorList>
    </citation>
    <scope>NUCLEOTIDE SEQUENCE [LARGE SCALE GENOMIC DNA]</scope>
    <source>
        <strain evidence="5">JCM 14370</strain>
    </source>
</reference>
<sequence length="145" mass="15904">MDRFSKTPSKQQDSREAGFTLVEVLFAFSLLLILMVATSNLAVSTYQSDFQVGQRNQMNQIVMGMGRRILAGDSLVLPASGQTSRTFTASGLQGMGFQNTTNLTAVVTATTNVTYSSNTYLQYQIRVCWKTRTCVTTYMAAPEGT</sequence>
<dbReference type="Pfam" id="PF07963">
    <property type="entry name" value="N_methyl"/>
    <property type="match status" value="1"/>
</dbReference>
<evidence type="ECO:0000313" key="5">
    <source>
        <dbReference type="Proteomes" id="UP000632222"/>
    </source>
</evidence>
<dbReference type="Proteomes" id="UP000632222">
    <property type="component" value="Unassembled WGS sequence"/>
</dbReference>
<dbReference type="EMBL" id="BMOD01000036">
    <property type="protein sequence ID" value="GGJ56764.1"/>
    <property type="molecule type" value="Genomic_DNA"/>
</dbReference>
<evidence type="ECO:0000256" key="1">
    <source>
        <dbReference type="ARBA" id="ARBA00004442"/>
    </source>
</evidence>
<dbReference type="InterPro" id="IPR012902">
    <property type="entry name" value="N_methyl_site"/>
</dbReference>
<evidence type="ECO:0000256" key="2">
    <source>
        <dbReference type="ARBA" id="ARBA00023237"/>
    </source>
</evidence>
<keyword evidence="3" id="KW-0472">Membrane</keyword>
<gene>
    <name evidence="4" type="ORF">GCM10008938_48650</name>
</gene>
<evidence type="ECO:0000313" key="4">
    <source>
        <dbReference type="EMBL" id="GGJ56764.1"/>
    </source>
</evidence>
<name>A0ABQ2DHU0_9DEIO</name>
<keyword evidence="2" id="KW-0998">Cell outer membrane</keyword>
<proteinExistence type="predicted"/>
<evidence type="ECO:0000256" key="3">
    <source>
        <dbReference type="SAM" id="Phobius"/>
    </source>
</evidence>
<evidence type="ECO:0008006" key="6">
    <source>
        <dbReference type="Google" id="ProtNLM"/>
    </source>
</evidence>
<dbReference type="RefSeq" id="WP_189008464.1">
    <property type="nucleotide sequence ID" value="NZ_BMOD01000036.1"/>
</dbReference>